<reference evidence="2" key="2">
    <citation type="submission" date="2018-05" db="EMBL/GenBank/DDBJ databases">
        <title>OgluRS3 (Oryza glumaepatula Reference Sequence Version 3).</title>
        <authorList>
            <person name="Zhang J."/>
            <person name="Kudrna D."/>
            <person name="Lee S."/>
            <person name="Talag J."/>
            <person name="Welchert J."/>
            <person name="Wing R.A."/>
        </authorList>
    </citation>
    <scope>NUCLEOTIDE SEQUENCE [LARGE SCALE GENOMIC DNA]</scope>
</reference>
<dbReference type="Proteomes" id="UP000026961">
    <property type="component" value="Chromosome 2"/>
</dbReference>
<keyword evidence="3" id="KW-1185">Reference proteome</keyword>
<proteinExistence type="predicted"/>
<feature type="compositionally biased region" description="Basic and acidic residues" evidence="1">
    <location>
        <begin position="1"/>
        <end position="27"/>
    </location>
</feature>
<protein>
    <submittedName>
        <fullName evidence="2">Uncharacterized protein</fullName>
    </submittedName>
</protein>
<reference evidence="2" key="1">
    <citation type="submission" date="2015-04" db="UniProtKB">
        <authorList>
            <consortium name="EnsemblPlants"/>
        </authorList>
    </citation>
    <scope>IDENTIFICATION</scope>
</reference>
<dbReference type="AlphaFoldDB" id="A0A0D9YQL0"/>
<organism evidence="2">
    <name type="scientific">Oryza glumipatula</name>
    <dbReference type="NCBI Taxonomy" id="40148"/>
    <lineage>
        <taxon>Eukaryota</taxon>
        <taxon>Viridiplantae</taxon>
        <taxon>Streptophyta</taxon>
        <taxon>Embryophyta</taxon>
        <taxon>Tracheophyta</taxon>
        <taxon>Spermatophyta</taxon>
        <taxon>Magnoliopsida</taxon>
        <taxon>Liliopsida</taxon>
        <taxon>Poales</taxon>
        <taxon>Poaceae</taxon>
        <taxon>BOP clade</taxon>
        <taxon>Oryzoideae</taxon>
        <taxon>Oryzeae</taxon>
        <taxon>Oryzinae</taxon>
        <taxon>Oryza</taxon>
    </lineage>
</organism>
<dbReference type="EnsemblPlants" id="OGLUM02G12500.1">
    <property type="protein sequence ID" value="OGLUM02G12500.1"/>
    <property type="gene ID" value="OGLUM02G12500"/>
</dbReference>
<accession>A0A0D9YQL0</accession>
<dbReference type="Gramene" id="OGLUM02G12500.1">
    <property type="protein sequence ID" value="OGLUM02G12500.1"/>
    <property type="gene ID" value="OGLUM02G12500"/>
</dbReference>
<feature type="region of interest" description="Disordered" evidence="1">
    <location>
        <begin position="1"/>
        <end position="51"/>
    </location>
</feature>
<dbReference type="HOGENOM" id="CLU_2593675_0_0_1"/>
<evidence type="ECO:0000313" key="3">
    <source>
        <dbReference type="Proteomes" id="UP000026961"/>
    </source>
</evidence>
<evidence type="ECO:0000256" key="1">
    <source>
        <dbReference type="SAM" id="MobiDB-lite"/>
    </source>
</evidence>
<evidence type="ECO:0000313" key="2">
    <source>
        <dbReference type="EnsemblPlants" id="OGLUM02G12500.1"/>
    </source>
</evidence>
<name>A0A0D9YQL0_9ORYZ</name>
<sequence length="80" mass="8848">MGERGKMDSRRRGEAGGERELEEELQRRRSSGGGCSRTWQGKRNRVRGGEDGRLFIGFGGRFAEEEEKEDTATAVAWGGG</sequence>